<protein>
    <recommendedName>
        <fullName evidence="3">STAS/SEC14 domain-containing protein</fullName>
    </recommendedName>
</protein>
<dbReference type="Proteomes" id="UP000006334">
    <property type="component" value="Unassembled WGS sequence"/>
</dbReference>
<comment type="caution">
    <text evidence="1">The sequence shown here is derived from an EMBL/GenBank/DDBJ whole genome shotgun (WGS) entry which is preliminary data.</text>
</comment>
<evidence type="ECO:0008006" key="3">
    <source>
        <dbReference type="Google" id="ProtNLM"/>
    </source>
</evidence>
<organism evidence="1 2">
    <name type="scientific">Aliiglaciecola lipolytica E3</name>
    <dbReference type="NCBI Taxonomy" id="1127673"/>
    <lineage>
        <taxon>Bacteria</taxon>
        <taxon>Pseudomonadati</taxon>
        <taxon>Pseudomonadota</taxon>
        <taxon>Gammaproteobacteria</taxon>
        <taxon>Alteromonadales</taxon>
        <taxon>Alteromonadaceae</taxon>
        <taxon>Aliiglaciecola</taxon>
    </lineage>
</organism>
<dbReference type="eggNOG" id="ENOG50338TF">
    <property type="taxonomic scope" value="Bacteria"/>
</dbReference>
<dbReference type="AlphaFoldDB" id="K6YDK1"/>
<dbReference type="OrthoDB" id="6335299at2"/>
<dbReference type="RefSeq" id="WP_008846074.1">
    <property type="nucleotide sequence ID" value="NZ_BAEN01000068.1"/>
</dbReference>
<evidence type="ECO:0000313" key="1">
    <source>
        <dbReference type="EMBL" id="GAC16272.1"/>
    </source>
</evidence>
<dbReference type="STRING" id="1127673.GLIP_3661"/>
<reference evidence="1 2" key="1">
    <citation type="journal article" date="2017" name="Antonie Van Leeuwenhoek">
        <title>Rhizobium rhizosphaerae sp. nov., a novel species isolated from rice rhizosphere.</title>
        <authorList>
            <person name="Zhao J.J."/>
            <person name="Zhang J."/>
            <person name="Zhang R.J."/>
            <person name="Zhang C.W."/>
            <person name="Yin H.Q."/>
            <person name="Zhang X.X."/>
        </authorList>
    </citation>
    <scope>NUCLEOTIDE SEQUENCE [LARGE SCALE GENOMIC DNA]</scope>
    <source>
        <strain evidence="1 2">E3</strain>
    </source>
</reference>
<dbReference type="EMBL" id="BAEN01000068">
    <property type="protein sequence ID" value="GAC16272.1"/>
    <property type="molecule type" value="Genomic_DNA"/>
</dbReference>
<evidence type="ECO:0000313" key="2">
    <source>
        <dbReference type="Proteomes" id="UP000006334"/>
    </source>
</evidence>
<gene>
    <name evidence="1" type="ORF">GLIP_3661</name>
</gene>
<accession>K6YDK1</accession>
<name>K6YDK1_9ALTE</name>
<sequence>MHNKFEAHGTLDLVVTDQILRLEGTGPWNLESLYQSGDQANPIIDQLASKPWGVILILHGECIYVHAAGKRLSEIVRAEKKRNRIATAVLVNDCDSPNFAKSHIGEIYQNAGEHFAFFDDIELAERWLKQQLKDASQN</sequence>
<keyword evidence="2" id="KW-1185">Reference proteome</keyword>
<proteinExistence type="predicted"/>